<feature type="non-terminal residue" evidence="1">
    <location>
        <position position="33"/>
    </location>
</feature>
<dbReference type="EMBL" id="CAJOBI010004908">
    <property type="protein sequence ID" value="CAF4016468.1"/>
    <property type="molecule type" value="Genomic_DNA"/>
</dbReference>
<comment type="caution">
    <text evidence="1">The sequence shown here is derived from an EMBL/GenBank/DDBJ whole genome shotgun (WGS) entry which is preliminary data.</text>
</comment>
<reference evidence="1" key="1">
    <citation type="submission" date="2021-02" db="EMBL/GenBank/DDBJ databases">
        <authorList>
            <person name="Nowell W R."/>
        </authorList>
    </citation>
    <scope>NUCLEOTIDE SEQUENCE</scope>
</reference>
<evidence type="ECO:0000313" key="2">
    <source>
        <dbReference type="EMBL" id="CAF4155075.1"/>
    </source>
</evidence>
<dbReference type="EMBL" id="CAJOBI010010672">
    <property type="protein sequence ID" value="CAF4155075.1"/>
    <property type="molecule type" value="Genomic_DNA"/>
</dbReference>
<dbReference type="AlphaFoldDB" id="A0A8S2NT18"/>
<name>A0A8S2NT18_9BILA</name>
<organism evidence="1 3">
    <name type="scientific">Rotaria magnacalcarata</name>
    <dbReference type="NCBI Taxonomy" id="392030"/>
    <lineage>
        <taxon>Eukaryota</taxon>
        <taxon>Metazoa</taxon>
        <taxon>Spiralia</taxon>
        <taxon>Gnathifera</taxon>
        <taxon>Rotifera</taxon>
        <taxon>Eurotatoria</taxon>
        <taxon>Bdelloidea</taxon>
        <taxon>Philodinida</taxon>
        <taxon>Philodinidae</taxon>
        <taxon>Rotaria</taxon>
    </lineage>
</organism>
<gene>
    <name evidence="1" type="ORF">SMN809_LOCUS12768</name>
    <name evidence="2" type="ORF">SMN809_LOCUS19935</name>
</gene>
<evidence type="ECO:0000313" key="1">
    <source>
        <dbReference type="EMBL" id="CAF4016468.1"/>
    </source>
</evidence>
<sequence length="33" mass="3813">MCETDWRTSLAAMFTEELNLADTISALDSDWFE</sequence>
<dbReference type="Proteomes" id="UP000676336">
    <property type="component" value="Unassembled WGS sequence"/>
</dbReference>
<proteinExistence type="predicted"/>
<protein>
    <submittedName>
        <fullName evidence="1">Uncharacterized protein</fullName>
    </submittedName>
</protein>
<evidence type="ECO:0000313" key="3">
    <source>
        <dbReference type="Proteomes" id="UP000676336"/>
    </source>
</evidence>
<accession>A0A8S2NT18</accession>